<dbReference type="RefSeq" id="WP_063167134.1">
    <property type="nucleotide sequence ID" value="NZ_CP014342.1"/>
</dbReference>
<sequence>MSQAQPDRSAPFYEQIYHLLRKKILQGEFKPGQRIYEAKLARELNVSRSPVREAVRALEKEGLLQIDHKSRITVYEPTMRNVEEIYQCRMSLESLAVKLACERLSASQLDEIEEVLRQTEQSIIIGDLESVIAFNVQFHDFIVLFSGNSELGKLLGGLRSLTYYYRTLNVYGPGRANQILEEHKQIFSKMKERKADEAAETMKVHIQHDLLHLKNLLTKESQQARGKKP</sequence>
<dbReference type="Gene3D" id="1.10.10.10">
    <property type="entry name" value="Winged helix-like DNA-binding domain superfamily/Winged helix DNA-binding domain"/>
    <property type="match status" value="1"/>
</dbReference>
<dbReference type="InterPro" id="IPR008920">
    <property type="entry name" value="TF_FadR/GntR_C"/>
</dbReference>
<dbReference type="InterPro" id="IPR036390">
    <property type="entry name" value="WH_DNA-bd_sf"/>
</dbReference>
<dbReference type="InterPro" id="IPR036388">
    <property type="entry name" value="WH-like_DNA-bd_sf"/>
</dbReference>
<evidence type="ECO:0000256" key="1">
    <source>
        <dbReference type="ARBA" id="ARBA00023015"/>
    </source>
</evidence>
<dbReference type="EMBL" id="CP014342">
    <property type="protein sequence ID" value="AMX84996.1"/>
    <property type="molecule type" value="Genomic_DNA"/>
</dbReference>
<dbReference type="SUPFAM" id="SSF48008">
    <property type="entry name" value="GntR ligand-binding domain-like"/>
    <property type="match status" value="1"/>
</dbReference>
<dbReference type="Proteomes" id="UP000076226">
    <property type="component" value="Chromosome"/>
</dbReference>
<reference evidence="5 6" key="1">
    <citation type="submission" date="2016-02" db="EMBL/GenBank/DDBJ databases">
        <title>Complete genome sequence of Geobacillus subterraneus KCTC 3922T.</title>
        <authorList>
            <person name="Lee D.-W."/>
            <person name="Lee Y.-J."/>
            <person name="Lee S.-J."/>
            <person name="Park G.-S."/>
            <person name="Lee S.-J."/>
            <person name="Shin J.-H."/>
        </authorList>
    </citation>
    <scope>NUCLEOTIDE SEQUENCE [LARGE SCALE GENOMIC DNA]</scope>
    <source>
        <strain evidence="5 6">KCTC 3922</strain>
    </source>
</reference>
<name>A0ABN4NPW0_9BACL</name>
<keyword evidence="2" id="KW-0238">DNA-binding</keyword>
<dbReference type="Gene3D" id="1.20.120.530">
    <property type="entry name" value="GntR ligand-binding domain-like"/>
    <property type="match status" value="1"/>
</dbReference>
<dbReference type="SMART" id="SM00895">
    <property type="entry name" value="FCD"/>
    <property type="match status" value="1"/>
</dbReference>
<dbReference type="PRINTS" id="PR00035">
    <property type="entry name" value="HTHGNTR"/>
</dbReference>
<keyword evidence="1" id="KW-0805">Transcription regulation</keyword>
<proteinExistence type="predicted"/>
<dbReference type="InterPro" id="IPR000524">
    <property type="entry name" value="Tscrpt_reg_HTH_GntR"/>
</dbReference>
<evidence type="ECO:0000256" key="3">
    <source>
        <dbReference type="ARBA" id="ARBA00023163"/>
    </source>
</evidence>
<accession>A0ABN4NPW0</accession>
<evidence type="ECO:0000313" key="5">
    <source>
        <dbReference type="EMBL" id="AMX84996.1"/>
    </source>
</evidence>
<dbReference type="Pfam" id="PF00392">
    <property type="entry name" value="GntR"/>
    <property type="match status" value="1"/>
</dbReference>
<dbReference type="PANTHER" id="PTHR43537">
    <property type="entry name" value="TRANSCRIPTIONAL REGULATOR, GNTR FAMILY"/>
    <property type="match status" value="1"/>
</dbReference>
<dbReference type="InterPro" id="IPR011711">
    <property type="entry name" value="GntR_C"/>
</dbReference>
<dbReference type="Pfam" id="PF07729">
    <property type="entry name" value="FCD"/>
    <property type="match status" value="1"/>
</dbReference>
<dbReference type="PANTHER" id="PTHR43537:SF47">
    <property type="entry name" value="REGULATORY PROTEIN GNTR HTH"/>
    <property type="match status" value="1"/>
</dbReference>
<protein>
    <recommendedName>
        <fullName evidence="4">HTH gntR-type domain-containing protein</fullName>
    </recommendedName>
</protein>
<dbReference type="CDD" id="cd07377">
    <property type="entry name" value="WHTH_GntR"/>
    <property type="match status" value="1"/>
</dbReference>
<dbReference type="PROSITE" id="PS50949">
    <property type="entry name" value="HTH_GNTR"/>
    <property type="match status" value="1"/>
</dbReference>
<feature type="domain" description="HTH gntR-type" evidence="4">
    <location>
        <begin position="10"/>
        <end position="77"/>
    </location>
</feature>
<keyword evidence="3" id="KW-0804">Transcription</keyword>
<evidence type="ECO:0000313" key="6">
    <source>
        <dbReference type="Proteomes" id="UP000076226"/>
    </source>
</evidence>
<evidence type="ECO:0000259" key="4">
    <source>
        <dbReference type="PROSITE" id="PS50949"/>
    </source>
</evidence>
<dbReference type="SUPFAM" id="SSF46785">
    <property type="entry name" value="Winged helix' DNA-binding domain"/>
    <property type="match status" value="1"/>
</dbReference>
<organism evidence="5 6">
    <name type="scientific">Geobacillus subterraneus</name>
    <dbReference type="NCBI Taxonomy" id="129338"/>
    <lineage>
        <taxon>Bacteria</taxon>
        <taxon>Bacillati</taxon>
        <taxon>Bacillota</taxon>
        <taxon>Bacilli</taxon>
        <taxon>Bacillales</taxon>
        <taxon>Anoxybacillaceae</taxon>
        <taxon>Geobacillus</taxon>
    </lineage>
</organism>
<gene>
    <name evidence="5" type="ORF">GS3922_16030</name>
</gene>
<evidence type="ECO:0000256" key="2">
    <source>
        <dbReference type="ARBA" id="ARBA00023125"/>
    </source>
</evidence>
<keyword evidence="6" id="KW-1185">Reference proteome</keyword>
<dbReference type="SMART" id="SM00345">
    <property type="entry name" value="HTH_GNTR"/>
    <property type="match status" value="1"/>
</dbReference>